<protein>
    <submittedName>
        <fullName evidence="3">(wild Malaysian banana) hypothetical protein</fullName>
    </submittedName>
</protein>
<keyword evidence="5" id="KW-1185">Reference proteome</keyword>
<feature type="region of interest" description="Disordered" evidence="1">
    <location>
        <begin position="425"/>
        <end position="494"/>
    </location>
</feature>
<feature type="compositionally biased region" description="Low complexity" evidence="1">
    <location>
        <begin position="468"/>
        <end position="484"/>
    </location>
</feature>
<feature type="region of interest" description="Disordered" evidence="1">
    <location>
        <begin position="358"/>
        <end position="382"/>
    </location>
</feature>
<gene>
    <name evidence="3" type="ORF">GSMUA_291360.1</name>
</gene>
<feature type="compositionally biased region" description="Basic and acidic residues" evidence="1">
    <location>
        <begin position="192"/>
        <end position="203"/>
    </location>
</feature>
<organism evidence="4 5">
    <name type="scientific">Musa acuminata subsp. malaccensis</name>
    <name type="common">Wild banana</name>
    <name type="synonym">Musa malaccensis</name>
    <dbReference type="NCBI Taxonomy" id="214687"/>
    <lineage>
        <taxon>Eukaryota</taxon>
        <taxon>Viridiplantae</taxon>
        <taxon>Streptophyta</taxon>
        <taxon>Embryophyta</taxon>
        <taxon>Tracheophyta</taxon>
        <taxon>Spermatophyta</taxon>
        <taxon>Magnoliopsida</taxon>
        <taxon>Liliopsida</taxon>
        <taxon>Zingiberales</taxon>
        <taxon>Musaceae</taxon>
        <taxon>Musa</taxon>
    </lineage>
</organism>
<sequence>MMPGVVGHAAVEERRIERQMGCMDGFLQLFDCHHITTGKRHFATRHLHTTPLAESTAPSETSDASSPSFFKKSHPPLSSPEPCPSSLESRFLVDTPARLSHPLPLPVFEVKDGVMSSWKLRDTPRLSLDSRAVVDGKGKLGLGPLEIRTAVRVASANQSDSSEVAEHRRSPSVVARLIGVETLPSTGSVAEAKPERGELRRSASESGVPRDAPYYSFVDACSFREPSPQPLEAVPMSAEVFFKTVNLDQFRISDAKKLVSAPRPIPLTPLQRRSFFDAEDLFPEPKRSGMLYGEIEKRLRMRGIDEPTKNLETLKQILEALQLKGLLHSKPSAHRTNGRINLIYDFQTGAPVVMMNTASKPPRFPSSEPPPSKSSAGCHSASPVWRKPAMVNRSIIIANERTVHRRPLNAAVKKNLQPQRWISTVCSPTSTPKRTGPELLATGSPRSRTPRVTASHKEPVHPLAKDNTSTTISESGISASSPSGFERSKADNRSGRSLLERCDKLLHSITAFARADQVAAVDQQPSPVSVLDSLPYLGEDVSPSPLAKRSIDFKDQTADEREQWSSAAWRNHGDRTDGPGEVDHDYAYVCDVLRVSDRNGDASDAVYTILERRCCRHRGASRAGSLHRRLLFDTVAEILERSRGVCPWEAFSCAGPPQADGGEEVVRQVWTEVRRIREQVAADGQDGAACGAVRKDMAARHTEGWSLPAVEISDAVLLIERLIFKDLVVETILGLADAANESRPLLSRRKLLF</sequence>
<evidence type="ECO:0000259" key="2">
    <source>
        <dbReference type="Pfam" id="PF14309"/>
    </source>
</evidence>
<name>A0A804HRD4_MUSAM</name>
<dbReference type="InterPro" id="IPR025486">
    <property type="entry name" value="DUF4378"/>
</dbReference>
<feature type="compositionally biased region" description="Basic and acidic residues" evidence="1">
    <location>
        <begin position="455"/>
        <end position="464"/>
    </location>
</feature>
<dbReference type="Gramene" id="Ma01_t07560.1">
    <property type="protein sequence ID" value="Ma01_p07560.1"/>
    <property type="gene ID" value="Ma01_g07560"/>
</dbReference>
<dbReference type="EnsemblPlants" id="Ma01_t07560.1">
    <property type="protein sequence ID" value="Ma01_p07560.1"/>
    <property type="gene ID" value="Ma01_g07560"/>
</dbReference>
<dbReference type="Proteomes" id="UP000012960">
    <property type="component" value="Unplaced"/>
</dbReference>
<reference evidence="3" key="1">
    <citation type="submission" date="2021-03" db="EMBL/GenBank/DDBJ databases">
        <authorList>
            <consortium name="Genoscope - CEA"/>
            <person name="William W."/>
        </authorList>
    </citation>
    <scope>NUCLEOTIDE SEQUENCE</scope>
    <source>
        <strain evidence="3">Doubled-haploid Pahang</strain>
    </source>
</reference>
<evidence type="ECO:0000313" key="5">
    <source>
        <dbReference type="Proteomes" id="UP000012960"/>
    </source>
</evidence>
<dbReference type="AlphaFoldDB" id="A0A804HRD4"/>
<evidence type="ECO:0000313" key="4">
    <source>
        <dbReference type="EnsemblPlants" id="Ma01_p07560.1"/>
    </source>
</evidence>
<dbReference type="PANTHER" id="PTHR31680:SF12">
    <property type="entry name" value="OS11G0587300 PROTEIN"/>
    <property type="match status" value="1"/>
</dbReference>
<proteinExistence type="predicted"/>
<dbReference type="EMBL" id="HG996466">
    <property type="protein sequence ID" value="CAG1858841.1"/>
    <property type="molecule type" value="Genomic_DNA"/>
</dbReference>
<feature type="domain" description="DUF4378" evidence="2">
    <location>
        <begin position="604"/>
        <end position="730"/>
    </location>
</feature>
<dbReference type="PANTHER" id="PTHR31680">
    <property type="entry name" value="LONGIFOLIA PROTEIN"/>
    <property type="match status" value="1"/>
</dbReference>
<dbReference type="GO" id="GO:0051513">
    <property type="term" value="P:regulation of monopolar cell growth"/>
    <property type="evidence" value="ECO:0007669"/>
    <property type="project" value="InterPro"/>
</dbReference>
<evidence type="ECO:0000256" key="1">
    <source>
        <dbReference type="SAM" id="MobiDB-lite"/>
    </source>
</evidence>
<dbReference type="OMA" id="QNEEISC"/>
<evidence type="ECO:0000313" key="3">
    <source>
        <dbReference type="EMBL" id="CAG1858841.1"/>
    </source>
</evidence>
<feature type="region of interest" description="Disordered" evidence="1">
    <location>
        <begin position="186"/>
        <end position="208"/>
    </location>
</feature>
<dbReference type="FunCoup" id="A0A804HRD4">
    <property type="interactions" value="2184"/>
</dbReference>
<feature type="compositionally biased region" description="Polar residues" evidence="1">
    <location>
        <begin position="52"/>
        <end position="64"/>
    </location>
</feature>
<dbReference type="InterPro" id="IPR033334">
    <property type="entry name" value="LNG1/2"/>
</dbReference>
<dbReference type="InParanoid" id="A0A804HRD4"/>
<feature type="compositionally biased region" description="Pro residues" evidence="1">
    <location>
        <begin position="362"/>
        <end position="372"/>
    </location>
</feature>
<dbReference type="Pfam" id="PF14309">
    <property type="entry name" value="DUF4378"/>
    <property type="match status" value="1"/>
</dbReference>
<reference evidence="4" key="2">
    <citation type="submission" date="2021-05" db="UniProtKB">
        <authorList>
            <consortium name="EnsemblPlants"/>
        </authorList>
    </citation>
    <scope>IDENTIFICATION</scope>
    <source>
        <strain evidence="4">subsp. malaccensis</strain>
    </source>
</reference>
<accession>A0A804HRD4</accession>
<feature type="region of interest" description="Disordered" evidence="1">
    <location>
        <begin position="51"/>
        <end position="86"/>
    </location>
</feature>
<dbReference type="OrthoDB" id="1929599at2759"/>